<dbReference type="EMBL" id="BAABDE010000020">
    <property type="protein sequence ID" value="GAA3808386.1"/>
    <property type="molecule type" value="Genomic_DNA"/>
</dbReference>
<dbReference type="PANTHER" id="PTHR43180:SF66">
    <property type="entry name" value="SHORT-CHAIN DEHYDROGENASE_REDUCTASE FAMILY PROTEIN"/>
    <property type="match status" value="1"/>
</dbReference>
<sequence length="113" mass="11493">MNPTYDFENKVALVTGAASGMGLATARAFAEAGAAVVPADVGKEAVKSAAGELASKYVRRAASRGPDRIRHPVIAPGAAGTRERPRRSGAVHWGGDVPARARLQQGGSGLVSS</sequence>
<dbReference type="SUPFAM" id="SSF51735">
    <property type="entry name" value="NAD(P)-binding Rossmann-fold domains"/>
    <property type="match status" value="1"/>
</dbReference>
<name>A0ABP7I456_9ACTN</name>
<protein>
    <recommendedName>
        <fullName evidence="6">SDR family NAD(P)-dependent oxidoreductase</fullName>
    </recommendedName>
</protein>
<keyword evidence="5" id="KW-1185">Reference proteome</keyword>
<proteinExistence type="inferred from homology"/>
<evidence type="ECO:0000313" key="4">
    <source>
        <dbReference type="EMBL" id="GAA3808386.1"/>
    </source>
</evidence>
<comment type="similarity">
    <text evidence="1">Belongs to the short-chain dehydrogenases/reductases (SDR) family.</text>
</comment>
<evidence type="ECO:0000313" key="5">
    <source>
        <dbReference type="Proteomes" id="UP001501009"/>
    </source>
</evidence>
<reference evidence="5" key="1">
    <citation type="journal article" date="2019" name="Int. J. Syst. Evol. Microbiol.">
        <title>The Global Catalogue of Microorganisms (GCM) 10K type strain sequencing project: providing services to taxonomists for standard genome sequencing and annotation.</title>
        <authorList>
            <consortium name="The Broad Institute Genomics Platform"/>
            <consortium name="The Broad Institute Genome Sequencing Center for Infectious Disease"/>
            <person name="Wu L."/>
            <person name="Ma J."/>
        </authorList>
    </citation>
    <scope>NUCLEOTIDE SEQUENCE [LARGE SCALE GENOMIC DNA]</scope>
    <source>
        <strain evidence="5">JCM 17138</strain>
    </source>
</reference>
<organism evidence="4 5">
    <name type="scientific">Streptomyces coacervatus</name>
    <dbReference type="NCBI Taxonomy" id="647381"/>
    <lineage>
        <taxon>Bacteria</taxon>
        <taxon>Bacillati</taxon>
        <taxon>Actinomycetota</taxon>
        <taxon>Actinomycetes</taxon>
        <taxon>Kitasatosporales</taxon>
        <taxon>Streptomycetaceae</taxon>
        <taxon>Streptomyces</taxon>
    </lineage>
</organism>
<dbReference type="InterPro" id="IPR002347">
    <property type="entry name" value="SDR_fam"/>
</dbReference>
<feature type="region of interest" description="Disordered" evidence="3">
    <location>
        <begin position="62"/>
        <end position="113"/>
    </location>
</feature>
<evidence type="ECO:0000256" key="1">
    <source>
        <dbReference type="ARBA" id="ARBA00006484"/>
    </source>
</evidence>
<dbReference type="PANTHER" id="PTHR43180">
    <property type="entry name" value="3-OXOACYL-(ACYL-CARRIER-PROTEIN) REDUCTASE (AFU_ORTHOLOGUE AFUA_6G11210)"/>
    <property type="match status" value="1"/>
</dbReference>
<keyword evidence="2" id="KW-0560">Oxidoreductase</keyword>
<dbReference type="Gene3D" id="3.40.50.720">
    <property type="entry name" value="NAD(P)-binding Rossmann-like Domain"/>
    <property type="match status" value="1"/>
</dbReference>
<dbReference type="Proteomes" id="UP001501009">
    <property type="component" value="Unassembled WGS sequence"/>
</dbReference>
<evidence type="ECO:0008006" key="6">
    <source>
        <dbReference type="Google" id="ProtNLM"/>
    </source>
</evidence>
<dbReference type="InterPro" id="IPR036291">
    <property type="entry name" value="NAD(P)-bd_dom_sf"/>
</dbReference>
<evidence type="ECO:0000256" key="2">
    <source>
        <dbReference type="ARBA" id="ARBA00023002"/>
    </source>
</evidence>
<evidence type="ECO:0000256" key="3">
    <source>
        <dbReference type="SAM" id="MobiDB-lite"/>
    </source>
</evidence>
<comment type="caution">
    <text evidence="4">The sequence shown here is derived from an EMBL/GenBank/DDBJ whole genome shotgun (WGS) entry which is preliminary data.</text>
</comment>
<accession>A0ABP7I456</accession>
<dbReference type="Pfam" id="PF00106">
    <property type="entry name" value="adh_short"/>
    <property type="match status" value="1"/>
</dbReference>
<gene>
    <name evidence="4" type="ORF">GCM10022403_048190</name>
</gene>